<evidence type="ECO:0008006" key="16">
    <source>
        <dbReference type="Google" id="ProtNLM"/>
    </source>
</evidence>
<feature type="compositionally biased region" description="Basic and acidic residues" evidence="11">
    <location>
        <begin position="591"/>
        <end position="601"/>
    </location>
</feature>
<evidence type="ECO:0000256" key="7">
    <source>
        <dbReference type="ARBA" id="ARBA00023242"/>
    </source>
</evidence>
<dbReference type="InterPro" id="IPR035979">
    <property type="entry name" value="RBD_domain_sf"/>
</dbReference>
<reference evidence="14 15" key="1">
    <citation type="submission" date="2018-04" db="EMBL/GenBank/DDBJ databases">
        <authorList>
            <person name="Vogel A."/>
        </authorList>
    </citation>
    <scope>NUCLEOTIDE SEQUENCE [LARGE SCALE GENOMIC DNA]</scope>
</reference>
<dbReference type="Pfam" id="PF22936">
    <property type="entry name" value="Pol_BBD"/>
    <property type="match status" value="1"/>
</dbReference>
<keyword evidence="7" id="KW-0539">Nucleus</keyword>
<dbReference type="GO" id="GO:0008270">
    <property type="term" value="F:zinc ion binding"/>
    <property type="evidence" value="ECO:0007669"/>
    <property type="project" value="UniProtKB-KW"/>
</dbReference>
<dbReference type="SMART" id="SM00360">
    <property type="entry name" value="RRM"/>
    <property type="match status" value="4"/>
</dbReference>
<evidence type="ECO:0000256" key="4">
    <source>
        <dbReference type="ARBA" id="ARBA00022490"/>
    </source>
</evidence>
<feature type="domain" description="RRM" evidence="12">
    <location>
        <begin position="19"/>
        <end position="97"/>
    </location>
</feature>
<keyword evidence="9" id="KW-0863">Zinc-finger</keyword>
<dbReference type="InterPro" id="IPR036875">
    <property type="entry name" value="Znf_CCHC_sf"/>
</dbReference>
<dbReference type="Pfam" id="PF14223">
    <property type="entry name" value="Retrotran_gag_2"/>
    <property type="match status" value="1"/>
</dbReference>
<keyword evidence="9" id="KW-0862">Zinc</keyword>
<dbReference type="InterPro" id="IPR003954">
    <property type="entry name" value="RRM_euk-type"/>
</dbReference>
<evidence type="ECO:0000313" key="15">
    <source>
        <dbReference type="Proteomes" id="UP000595140"/>
    </source>
</evidence>
<dbReference type="OrthoDB" id="19742at2759"/>
<comment type="function">
    <text evidence="8">Binds the poly(A) tail of mRNA. Appears to be an important mediator of the multiple roles of the poly(A) tail in mRNA biogenesis, stability and translation.</text>
</comment>
<feature type="region of interest" description="Disordered" evidence="11">
    <location>
        <begin position="579"/>
        <end position="616"/>
    </location>
</feature>
<dbReference type="EMBL" id="OOIL02004246">
    <property type="protein sequence ID" value="VFQ90861.1"/>
    <property type="molecule type" value="Genomic_DNA"/>
</dbReference>
<proteinExistence type="inferred from homology"/>
<feature type="compositionally biased region" description="Basic and acidic residues" evidence="11">
    <location>
        <begin position="769"/>
        <end position="780"/>
    </location>
</feature>
<dbReference type="SMART" id="SM00361">
    <property type="entry name" value="RRM_1"/>
    <property type="match status" value="3"/>
</dbReference>
<keyword evidence="9" id="KW-0479">Metal-binding</keyword>
<evidence type="ECO:0000256" key="5">
    <source>
        <dbReference type="ARBA" id="ARBA00022737"/>
    </source>
</evidence>
<dbReference type="SUPFAM" id="SSF57756">
    <property type="entry name" value="Retrovirus zinc finger-like domains"/>
    <property type="match status" value="1"/>
</dbReference>
<evidence type="ECO:0000259" key="13">
    <source>
        <dbReference type="PROSITE" id="PS50158"/>
    </source>
</evidence>
<dbReference type="InterPro" id="IPR001878">
    <property type="entry name" value="Znf_CCHC"/>
</dbReference>
<organism evidence="14 15">
    <name type="scientific">Cuscuta campestris</name>
    <dbReference type="NCBI Taxonomy" id="132261"/>
    <lineage>
        <taxon>Eukaryota</taxon>
        <taxon>Viridiplantae</taxon>
        <taxon>Streptophyta</taxon>
        <taxon>Embryophyta</taxon>
        <taxon>Tracheophyta</taxon>
        <taxon>Spermatophyta</taxon>
        <taxon>Magnoliopsida</taxon>
        <taxon>eudicotyledons</taxon>
        <taxon>Gunneridae</taxon>
        <taxon>Pentapetalae</taxon>
        <taxon>asterids</taxon>
        <taxon>lamiids</taxon>
        <taxon>Solanales</taxon>
        <taxon>Convolvulaceae</taxon>
        <taxon>Cuscuteae</taxon>
        <taxon>Cuscuta</taxon>
        <taxon>Cuscuta subgen. Grammica</taxon>
        <taxon>Cuscuta sect. Cleistogrammica</taxon>
    </lineage>
</organism>
<dbReference type="PROSITE" id="PS50158">
    <property type="entry name" value="ZF_CCHC"/>
    <property type="match status" value="1"/>
</dbReference>
<feature type="region of interest" description="Disordered" evidence="11">
    <location>
        <begin position="1001"/>
        <end position="1034"/>
    </location>
</feature>
<evidence type="ECO:0000256" key="11">
    <source>
        <dbReference type="SAM" id="MobiDB-lite"/>
    </source>
</evidence>
<evidence type="ECO:0000259" key="12">
    <source>
        <dbReference type="PROSITE" id="PS50102"/>
    </source>
</evidence>
<dbReference type="Gene3D" id="3.30.70.330">
    <property type="match status" value="4"/>
</dbReference>
<dbReference type="InterPro" id="IPR054722">
    <property type="entry name" value="PolX-like_BBD"/>
</dbReference>
<feature type="region of interest" description="Disordered" evidence="11">
    <location>
        <begin position="809"/>
        <end position="829"/>
    </location>
</feature>
<dbReference type="Gene3D" id="4.10.60.10">
    <property type="entry name" value="Zinc finger, CCHC-type"/>
    <property type="match status" value="1"/>
</dbReference>
<dbReference type="AlphaFoldDB" id="A0A484MPF3"/>
<evidence type="ECO:0000313" key="14">
    <source>
        <dbReference type="EMBL" id="VFQ90861.1"/>
    </source>
</evidence>
<sequence length="1108" mass="123454">MAAAPPLPQPAAADVLRRPSLYVGDLHPETTERDLLESFSRMGTLDSVRLCRDTVTKRSLCYAYVNFLCFSDALKAMTCLNHTNLRGKPMRIMWCQRDPLVRKSGVGNLFVKNLAPSVTSAQLERMFSNYGTIISCKVVVEDGKSKCFGFVQFDSEHSAMFAIRCLNGTMLEGKKLYVSKFINKQERKVPCEDFKFTNLYVKNLDDDLTEDLLREKFSKHGKVQNVIIVRDENGKSRGFGFVNFHSHEDASRAVQCMNGTLLGSKQLFVVRAQKKDGRDDISRCAYDHTISLDDNKPEASTLHVKNLSQSIDDRKLRALFTAYGKLLSVKIMRHDDGVSKGFGFVSFLNPGDAKRATDNLDGTTCDGMCLHVALAWPKEERTRASYAPQKPQSFSPPYQEIVMPTLQEFLYYAPPYYMSMPDFSPARTYQTVSRQMGTFFPVGMYNFQGGKNLIHGPDKQRPQQLPNNKHFITSYKPTKSALPLNDSAKLGNQKSQKAKNANGTTMRVVLPPPEPTSNKELTKASMLQLMIDLESGHAAEINALISEGRKKLMIKKMMNLPDTLVANIEEAINVLKAENPWDNQSSEGEGSEDRKMTDAKWAKHRKNDKPEKLSDEEWEDLKDMATSTICLCLANNTLREVLGLTDPVDIWDKLESRYKSKSLTSRLYLKKRLFGLQMAEEANFNGHLDEFNKITTELESIDVKIEEEDKTLLLLASLPSSFDNIVTTLLFGKETLKFDEVVAALLMNETRRGGNGVSNDGQALVAKGAGRERGRSKERGGASQRFKSSSKSFQCYYCDEEGHFKRDCPKRRKEKKDGKTPVNAVAESSSQETKEDLFLATAKSLDKSDWILDSGCSFHMCSVKEKFDTYQTCDGGVVKMANGARSKIAGVGTVQVRMFDGVVRTLTGVKHVPGLKGNLISLGALDSEGCRIFAQGGVLKISRGAMVVAKGVLSNGLYKLAGKDLARKLSEGKITSATSGAFAWKKRVTFEASQVGGDCDLAGTSKVEPDHEYKEDEDGGAARMTRSDGGRNPLKTIEKEDRAAKVAAALQRLTKEKGGRWEERPQMKTLVGWKPGEKAVYLYGHVYKPSVAQRPPEDQFLLLPVLFQ</sequence>
<feature type="region of interest" description="Disordered" evidence="11">
    <location>
        <begin position="756"/>
        <end position="786"/>
    </location>
</feature>
<evidence type="ECO:0000256" key="2">
    <source>
        <dbReference type="ARBA" id="ARBA00004496"/>
    </source>
</evidence>
<feature type="domain" description="CCHC-type" evidence="13">
    <location>
        <begin position="795"/>
        <end position="810"/>
    </location>
</feature>
<evidence type="ECO:0000256" key="9">
    <source>
        <dbReference type="PROSITE-ProRule" id="PRU00047"/>
    </source>
</evidence>
<feature type="compositionally biased region" description="Polar residues" evidence="11">
    <location>
        <begin position="490"/>
        <end position="505"/>
    </location>
</feature>
<protein>
    <recommendedName>
        <fullName evidence="16">Polyadenylate-binding protein</fullName>
    </recommendedName>
</protein>
<keyword evidence="4" id="KW-0963">Cytoplasm</keyword>
<feature type="domain" description="RRM" evidence="12">
    <location>
        <begin position="300"/>
        <end position="377"/>
    </location>
</feature>
<evidence type="ECO:0000256" key="3">
    <source>
        <dbReference type="ARBA" id="ARBA00008557"/>
    </source>
</evidence>
<evidence type="ECO:0000256" key="10">
    <source>
        <dbReference type="PROSITE-ProRule" id="PRU00176"/>
    </source>
</evidence>
<dbReference type="SUPFAM" id="SSF54928">
    <property type="entry name" value="RNA-binding domain, RBD"/>
    <property type="match status" value="3"/>
</dbReference>
<feature type="domain" description="RRM" evidence="12">
    <location>
        <begin position="197"/>
        <end position="274"/>
    </location>
</feature>
<accession>A0A484MPF3</accession>
<dbReference type="Pfam" id="PF00098">
    <property type="entry name" value="zf-CCHC"/>
    <property type="match status" value="1"/>
</dbReference>
<dbReference type="Pfam" id="PF00076">
    <property type="entry name" value="RRM_1"/>
    <property type="match status" value="4"/>
</dbReference>
<evidence type="ECO:0000256" key="6">
    <source>
        <dbReference type="ARBA" id="ARBA00022884"/>
    </source>
</evidence>
<keyword evidence="15" id="KW-1185">Reference proteome</keyword>
<dbReference type="Proteomes" id="UP000595140">
    <property type="component" value="Unassembled WGS sequence"/>
</dbReference>
<dbReference type="GO" id="GO:0005634">
    <property type="term" value="C:nucleus"/>
    <property type="evidence" value="ECO:0007669"/>
    <property type="project" value="UniProtKB-SubCell"/>
</dbReference>
<dbReference type="GO" id="GO:0003723">
    <property type="term" value="F:RNA binding"/>
    <property type="evidence" value="ECO:0007669"/>
    <property type="project" value="UniProtKB-UniRule"/>
</dbReference>
<evidence type="ECO:0000256" key="1">
    <source>
        <dbReference type="ARBA" id="ARBA00004123"/>
    </source>
</evidence>
<dbReference type="GO" id="GO:0005737">
    <property type="term" value="C:cytoplasm"/>
    <property type="evidence" value="ECO:0007669"/>
    <property type="project" value="UniProtKB-SubCell"/>
</dbReference>
<dbReference type="InterPro" id="IPR012677">
    <property type="entry name" value="Nucleotide-bd_a/b_plait_sf"/>
</dbReference>
<dbReference type="PROSITE" id="PS50102">
    <property type="entry name" value="RRM"/>
    <property type="match status" value="4"/>
</dbReference>
<keyword evidence="5" id="KW-0677">Repeat</keyword>
<comment type="subcellular location">
    <subcellularLocation>
        <location evidence="2">Cytoplasm</location>
    </subcellularLocation>
    <subcellularLocation>
        <location evidence="1">Nucleus</location>
    </subcellularLocation>
</comment>
<keyword evidence="6 10" id="KW-0694">RNA-binding</keyword>
<dbReference type="SMART" id="SM00343">
    <property type="entry name" value="ZnF_C2HC"/>
    <property type="match status" value="1"/>
</dbReference>
<dbReference type="PANTHER" id="PTHR24012">
    <property type="entry name" value="RNA BINDING PROTEIN"/>
    <property type="match status" value="1"/>
</dbReference>
<evidence type="ECO:0000256" key="8">
    <source>
        <dbReference type="ARBA" id="ARBA00054110"/>
    </source>
</evidence>
<dbReference type="FunFam" id="3.30.70.330:FF:000651">
    <property type="entry name" value="Poly(A) binding protein cytoplasmic 1 like"/>
    <property type="match status" value="1"/>
</dbReference>
<feature type="region of interest" description="Disordered" evidence="11">
    <location>
        <begin position="485"/>
        <end position="518"/>
    </location>
</feature>
<feature type="domain" description="RRM" evidence="12">
    <location>
        <begin position="107"/>
        <end position="183"/>
    </location>
</feature>
<name>A0A484MPF3_9ASTE</name>
<gene>
    <name evidence="14" type="ORF">CCAM_LOCUS32637</name>
</gene>
<comment type="similarity">
    <text evidence="3">Belongs to the polyadenylate-binding protein type-1 family.</text>
</comment>
<dbReference type="InterPro" id="IPR000504">
    <property type="entry name" value="RRM_dom"/>
</dbReference>